<dbReference type="AlphaFoldDB" id="A0A3L6QKV3"/>
<organism evidence="4 5">
    <name type="scientific">Panicum miliaceum</name>
    <name type="common">Proso millet</name>
    <name type="synonym">Broomcorn millet</name>
    <dbReference type="NCBI Taxonomy" id="4540"/>
    <lineage>
        <taxon>Eukaryota</taxon>
        <taxon>Viridiplantae</taxon>
        <taxon>Streptophyta</taxon>
        <taxon>Embryophyta</taxon>
        <taxon>Tracheophyta</taxon>
        <taxon>Spermatophyta</taxon>
        <taxon>Magnoliopsida</taxon>
        <taxon>Liliopsida</taxon>
        <taxon>Poales</taxon>
        <taxon>Poaceae</taxon>
        <taxon>PACMAD clade</taxon>
        <taxon>Panicoideae</taxon>
        <taxon>Panicodae</taxon>
        <taxon>Paniceae</taxon>
        <taxon>Panicinae</taxon>
        <taxon>Panicum</taxon>
        <taxon>Panicum sect. Panicum</taxon>
    </lineage>
</organism>
<dbReference type="EMBL" id="PQIB02000011">
    <property type="protein sequence ID" value="RLM84440.1"/>
    <property type="molecule type" value="Genomic_DNA"/>
</dbReference>
<name>A0A3L6QKV3_PANMI</name>
<protein>
    <recommendedName>
        <fullName evidence="3">RING-type domain-containing protein</fullName>
    </recommendedName>
</protein>
<evidence type="ECO:0000313" key="5">
    <source>
        <dbReference type="Proteomes" id="UP000275267"/>
    </source>
</evidence>
<dbReference type="InterPro" id="IPR013083">
    <property type="entry name" value="Znf_RING/FYVE/PHD"/>
</dbReference>
<dbReference type="STRING" id="4540.A0A3L6QKV3"/>
<feature type="region of interest" description="Disordered" evidence="2">
    <location>
        <begin position="206"/>
        <end position="237"/>
    </location>
</feature>
<dbReference type="Gene3D" id="3.30.40.10">
    <property type="entry name" value="Zinc/RING finger domain, C3HC4 (zinc finger)"/>
    <property type="match status" value="1"/>
</dbReference>
<dbReference type="CDD" id="cd16647">
    <property type="entry name" value="mRING-HC-C3HC5_NEU1"/>
    <property type="match status" value="1"/>
</dbReference>
<dbReference type="InterPro" id="IPR001841">
    <property type="entry name" value="Znf_RING"/>
</dbReference>
<keyword evidence="1" id="KW-0479">Metal-binding</keyword>
<feature type="compositionally biased region" description="Low complexity" evidence="2">
    <location>
        <begin position="38"/>
        <end position="67"/>
    </location>
</feature>
<feature type="compositionally biased region" description="Low complexity" evidence="2">
    <location>
        <begin position="82"/>
        <end position="97"/>
    </location>
</feature>
<comment type="caution">
    <text evidence="4">The sequence shown here is derived from an EMBL/GenBank/DDBJ whole genome shotgun (WGS) entry which is preliminary data.</text>
</comment>
<dbReference type="PROSITE" id="PS50089">
    <property type="entry name" value="ZF_RING_2"/>
    <property type="match status" value="1"/>
</dbReference>
<dbReference type="GO" id="GO:0008270">
    <property type="term" value="F:zinc ion binding"/>
    <property type="evidence" value="ECO:0007669"/>
    <property type="project" value="UniProtKB-KW"/>
</dbReference>
<feature type="region of interest" description="Disordered" evidence="2">
    <location>
        <begin position="168"/>
        <end position="190"/>
    </location>
</feature>
<sequence length="775" mass="85692">MASSVAAMPHEPAQWRDPSRPTPSRGFFNILIPPPQPASSFSSSSSPDASAGAGAAASSSVPGASAGEPTPRRRRQILERWAAAAAAVTASAAPGPADQRRRAREAELSELASATRPVAARAAVFREPSPAPSDTSSSAAGAPTELPPSGPRASSLIQRWREIEAVGPVTPRPGCAGDPAASDSDTGSPRGRVGCIVKKLSGASSLPEEELDDVAKSELSLSQSAPPSPARMRGGASQFPSAAINVPRQPQLVVRTVRGRRAMEELVAAMAHRRRREVAALAERHVVSRFGHKGRIQSMLRLRLLRQQGTVEDELWTTLKPVRPHQPKLVTENNTLRYGSNDTDLQEANNYNQQTNGFLPYYSLPMPNVNLLFSKRRADEQFCNDRIPSEEKSNDVSVEGLVNSDGSGNLQCDEQKKTKGNFCVHSQKYSEAPSFARYGHSTVDDNQYVEDISPSTTSTLNELQTPSSRGDNLREEDNQSINGSWEERGLWISNLGWPAPIDTMSPDSWHQDAMGDIENHSQIQFNDRPWIDSPNSWRSLCIVTQSDYRELSRNTDICNLLESKKVSKSLESDFSNRMNQLLLTVLHKQRQQRMMDDFGGYYDERMYWRQNDEIQDADKETSAPSSLPPVTHLGAHQQESWQHSSFESQRHDNQNLLEMEVRVRGEMSQIHHELYELRKLVESCIASQVKMQHSIKEDVCSALRQAGLMPSQPDTIAAKRGSCYICHQIQVDSLLYRCGHMCTCFNCADLLKSSGRSCPICQSPIDDVVRAQLNF</sequence>
<feature type="compositionally biased region" description="Polar residues" evidence="2">
    <location>
        <begin position="453"/>
        <end position="470"/>
    </location>
</feature>
<feature type="compositionally biased region" description="Low complexity" evidence="2">
    <location>
        <begin position="109"/>
        <end position="123"/>
    </location>
</feature>
<dbReference type="PANTHER" id="PTHR47820:SF3">
    <property type="entry name" value="OS07G0499800 PROTEIN"/>
    <property type="match status" value="1"/>
</dbReference>
<dbReference type="Proteomes" id="UP000275267">
    <property type="component" value="Unassembled WGS sequence"/>
</dbReference>
<feature type="compositionally biased region" description="Low complexity" evidence="2">
    <location>
        <begin position="132"/>
        <end position="143"/>
    </location>
</feature>
<feature type="region of interest" description="Disordered" evidence="2">
    <location>
        <begin position="1"/>
        <end position="154"/>
    </location>
</feature>
<dbReference type="PANTHER" id="PTHR47820">
    <property type="entry name" value="BNAC05G24000D PROTEIN"/>
    <property type="match status" value="1"/>
</dbReference>
<feature type="domain" description="RING-type" evidence="3">
    <location>
        <begin position="723"/>
        <end position="762"/>
    </location>
</feature>
<keyword evidence="5" id="KW-1185">Reference proteome</keyword>
<keyword evidence="1" id="KW-0862">Zinc</keyword>
<feature type="compositionally biased region" description="Basic and acidic residues" evidence="2">
    <location>
        <begin position="98"/>
        <end position="107"/>
    </location>
</feature>
<evidence type="ECO:0000259" key="3">
    <source>
        <dbReference type="PROSITE" id="PS50089"/>
    </source>
</evidence>
<proteinExistence type="predicted"/>
<evidence type="ECO:0000256" key="1">
    <source>
        <dbReference type="PROSITE-ProRule" id="PRU00175"/>
    </source>
</evidence>
<evidence type="ECO:0000256" key="2">
    <source>
        <dbReference type="SAM" id="MobiDB-lite"/>
    </source>
</evidence>
<feature type="region of interest" description="Disordered" evidence="2">
    <location>
        <begin position="451"/>
        <end position="477"/>
    </location>
</feature>
<dbReference type="Pfam" id="PF13920">
    <property type="entry name" value="zf-C3HC4_3"/>
    <property type="match status" value="1"/>
</dbReference>
<accession>A0A3L6QKV3</accession>
<dbReference type="OrthoDB" id="6078042at2759"/>
<evidence type="ECO:0000313" key="4">
    <source>
        <dbReference type="EMBL" id="RLM84440.1"/>
    </source>
</evidence>
<dbReference type="SUPFAM" id="SSF57850">
    <property type="entry name" value="RING/U-box"/>
    <property type="match status" value="1"/>
</dbReference>
<gene>
    <name evidence="4" type="ORF">C2845_PM04G25120</name>
</gene>
<keyword evidence="1" id="KW-0863">Zinc-finger</keyword>
<reference evidence="5" key="1">
    <citation type="journal article" date="2019" name="Nat. Commun.">
        <title>The genome of broomcorn millet.</title>
        <authorList>
            <person name="Zou C."/>
            <person name="Miki D."/>
            <person name="Li D."/>
            <person name="Tang Q."/>
            <person name="Xiao L."/>
            <person name="Rajput S."/>
            <person name="Deng P."/>
            <person name="Jia W."/>
            <person name="Huang R."/>
            <person name="Zhang M."/>
            <person name="Sun Y."/>
            <person name="Hu J."/>
            <person name="Fu X."/>
            <person name="Schnable P.S."/>
            <person name="Li F."/>
            <person name="Zhang H."/>
            <person name="Feng B."/>
            <person name="Zhu X."/>
            <person name="Liu R."/>
            <person name="Schnable J.C."/>
            <person name="Zhu J.-K."/>
            <person name="Zhang H."/>
        </authorList>
    </citation>
    <scope>NUCLEOTIDE SEQUENCE [LARGE SCALE GENOMIC DNA]</scope>
</reference>